<evidence type="ECO:0000313" key="4">
    <source>
        <dbReference type="Proteomes" id="UP000030640"/>
    </source>
</evidence>
<gene>
    <name evidence="3" type="ORF">C922_05565</name>
</gene>
<dbReference type="AlphaFoldDB" id="W6ZXP5"/>
<feature type="compositionally biased region" description="Polar residues" evidence="1">
    <location>
        <begin position="355"/>
        <end position="368"/>
    </location>
</feature>
<organism evidence="3 4">
    <name type="scientific">Plasmodium inui San Antonio 1</name>
    <dbReference type="NCBI Taxonomy" id="1237626"/>
    <lineage>
        <taxon>Eukaryota</taxon>
        <taxon>Sar</taxon>
        <taxon>Alveolata</taxon>
        <taxon>Apicomplexa</taxon>
        <taxon>Aconoidasida</taxon>
        <taxon>Haemosporida</taxon>
        <taxon>Plasmodiidae</taxon>
        <taxon>Plasmodium</taxon>
        <taxon>Plasmodium (Plasmodium)</taxon>
    </lineage>
</organism>
<feature type="region of interest" description="Disordered" evidence="1">
    <location>
        <begin position="535"/>
        <end position="559"/>
    </location>
</feature>
<accession>W6ZXP5</accession>
<feature type="transmembrane region" description="Helical" evidence="2">
    <location>
        <begin position="501"/>
        <end position="529"/>
    </location>
</feature>
<dbReference type="Proteomes" id="UP000030640">
    <property type="component" value="Unassembled WGS sequence"/>
</dbReference>
<keyword evidence="2" id="KW-1133">Transmembrane helix</keyword>
<dbReference type="VEuPathDB" id="PlasmoDB:C922_05565"/>
<dbReference type="EMBL" id="KI965558">
    <property type="protein sequence ID" value="EUD64058.1"/>
    <property type="molecule type" value="Genomic_DNA"/>
</dbReference>
<evidence type="ECO:0000313" key="3">
    <source>
        <dbReference type="EMBL" id="EUD64058.1"/>
    </source>
</evidence>
<feature type="region of interest" description="Disordered" evidence="1">
    <location>
        <begin position="329"/>
        <end position="485"/>
    </location>
</feature>
<reference evidence="3 4" key="1">
    <citation type="submission" date="2013-02" db="EMBL/GenBank/DDBJ databases">
        <title>The Genome Sequence of Plasmodium inui San Antonio 1.</title>
        <authorList>
            <consortium name="The Broad Institute Genome Sequencing Platform"/>
            <consortium name="The Broad Institute Genome Sequencing Center for Infectious Disease"/>
            <person name="Neafsey D."/>
            <person name="Cheeseman I."/>
            <person name="Volkman S."/>
            <person name="Adams J."/>
            <person name="Walker B."/>
            <person name="Young S.K."/>
            <person name="Zeng Q."/>
            <person name="Gargeya S."/>
            <person name="Fitzgerald M."/>
            <person name="Haas B."/>
            <person name="Abouelleil A."/>
            <person name="Alvarado L."/>
            <person name="Arachchi H.M."/>
            <person name="Berlin A.M."/>
            <person name="Chapman S.B."/>
            <person name="Dewar J."/>
            <person name="Goldberg J."/>
            <person name="Griggs A."/>
            <person name="Gujja S."/>
            <person name="Hansen M."/>
            <person name="Howarth C."/>
            <person name="Imamovic A."/>
            <person name="Larimer J."/>
            <person name="McCowan C."/>
            <person name="Murphy C."/>
            <person name="Neiman D."/>
            <person name="Pearson M."/>
            <person name="Priest M."/>
            <person name="Roberts A."/>
            <person name="Saif S."/>
            <person name="Shea T."/>
            <person name="Sisk P."/>
            <person name="Sykes S."/>
            <person name="Wortman J."/>
            <person name="Nusbaum C."/>
            <person name="Birren B."/>
        </authorList>
    </citation>
    <scope>NUCLEOTIDE SEQUENCE [LARGE SCALE GENOMIC DNA]</scope>
    <source>
        <strain evidence="3 4">San Antonio 1</strain>
    </source>
</reference>
<evidence type="ECO:0000256" key="1">
    <source>
        <dbReference type="SAM" id="MobiDB-lite"/>
    </source>
</evidence>
<proteinExistence type="predicted"/>
<keyword evidence="2" id="KW-0472">Membrane</keyword>
<protein>
    <submittedName>
        <fullName evidence="3">Uncharacterized protein</fullName>
    </submittedName>
</protein>
<keyword evidence="4" id="KW-1185">Reference proteome</keyword>
<keyword evidence="2" id="KW-0812">Transmembrane</keyword>
<sequence length="569" mass="63590">MNNIPYEICIMNDPTQMTQLQKRKKRELYRKILTVTQGQIECRSRNSKESDELMQEALNVAWTLDDWGRPRSSWGYPNKTAGKCSTNNRVPYCYPSLVKKGKSRWEGLNEWLNKVLIGSKEDQWDKEFNPTISSGIKDNDKNEFNWGQIVDKIIDKIQGNQLVTTHEDHKNRIWTGQEWNAVLNEDTISTVAWHDTKDGKKLLILIVCIFTGLIDSLTEGSNKYPGRRKMCDHVDNALRNSRNKWKSWFGNSGPPPGKATTECIKGEIGGRCNDAAMSLVLTVYTGMSLFCPECGPYYIDRWVTDSGTEEPKSKWYYCGVEDNKLQCDNKGEKDEKSRKLWMSPKNKLGSDCRPNCTQGNQASISGEEQSTKIKGVEMTARSFPGAGRQPDDPNKNTTLKNQPESKRLGTTKRLSTVSDTPIGRTYQTQRDDNRSPSPSSNSGARLTEAREQQSSTSQVDQKKPGESRNQGISPLGGQRNEAVTDNSAITRKEAKSGQEGVGLYSIIGGIIGVLLLGLAGAYGIFRIWGPQRSRGRKKRAFGGRDTMSYGDRSNSGGDKINISVLPVAA</sequence>
<evidence type="ECO:0000256" key="2">
    <source>
        <dbReference type="SAM" id="Phobius"/>
    </source>
</evidence>
<dbReference type="GeneID" id="20040839"/>
<dbReference type="RefSeq" id="XP_008819358.1">
    <property type="nucleotide sequence ID" value="XM_008821136.1"/>
</dbReference>
<name>W6ZXP5_9APIC</name>
<feature type="compositionally biased region" description="Basic and acidic residues" evidence="1">
    <location>
        <begin position="329"/>
        <end position="338"/>
    </location>
</feature>